<feature type="chain" id="PRO_5044816742" evidence="1">
    <location>
        <begin position="22"/>
        <end position="69"/>
    </location>
</feature>
<sequence length="69" mass="7844">MQLLLIQLVVFSLNDFKATFAVNVLGPISLTRLLATFMLKRGRGHFVVTEHSDYDDDRKTTTLKVIGDY</sequence>
<evidence type="ECO:0000256" key="1">
    <source>
        <dbReference type="SAM" id="SignalP"/>
    </source>
</evidence>
<feature type="signal peptide" evidence="1">
    <location>
        <begin position="1"/>
        <end position="21"/>
    </location>
</feature>
<dbReference type="SUPFAM" id="SSF51735">
    <property type="entry name" value="NAD(P)-binding Rossmann-fold domains"/>
    <property type="match status" value="1"/>
</dbReference>
<protein>
    <submittedName>
        <fullName evidence="2">Uncharacterized protein</fullName>
    </submittedName>
</protein>
<dbReference type="PANTHER" id="PTHR45274">
    <property type="entry name" value="NAD(P)-BINDING ROSSMANN-FOLD SUPERFAMILY PROTEIN"/>
    <property type="match status" value="1"/>
</dbReference>
<dbReference type="Gene3D" id="3.40.50.720">
    <property type="entry name" value="NAD(P)-binding Rossmann-like Domain"/>
    <property type="match status" value="1"/>
</dbReference>
<dbReference type="EMBL" id="CAUOFW020005058">
    <property type="protein sequence ID" value="CAK9168418.1"/>
    <property type="molecule type" value="Genomic_DNA"/>
</dbReference>
<evidence type="ECO:0000313" key="3">
    <source>
        <dbReference type="Proteomes" id="UP001642360"/>
    </source>
</evidence>
<gene>
    <name evidence="2" type="ORF">ILEXP_LOCUS37810</name>
</gene>
<name>A0ABC8TM41_9AQUA</name>
<organism evidence="2 3">
    <name type="scientific">Ilex paraguariensis</name>
    <name type="common">yerba mate</name>
    <dbReference type="NCBI Taxonomy" id="185542"/>
    <lineage>
        <taxon>Eukaryota</taxon>
        <taxon>Viridiplantae</taxon>
        <taxon>Streptophyta</taxon>
        <taxon>Embryophyta</taxon>
        <taxon>Tracheophyta</taxon>
        <taxon>Spermatophyta</taxon>
        <taxon>Magnoliopsida</taxon>
        <taxon>eudicotyledons</taxon>
        <taxon>Gunneridae</taxon>
        <taxon>Pentapetalae</taxon>
        <taxon>asterids</taxon>
        <taxon>campanulids</taxon>
        <taxon>Aquifoliales</taxon>
        <taxon>Aquifoliaceae</taxon>
        <taxon>Ilex</taxon>
    </lineage>
</organism>
<dbReference type="Proteomes" id="UP001642360">
    <property type="component" value="Unassembled WGS sequence"/>
</dbReference>
<keyword evidence="1" id="KW-0732">Signal</keyword>
<dbReference type="PANTHER" id="PTHR45274:SF2">
    <property type="entry name" value="NAD(P)-BINDING ROSSMANN-FOLD SUPERFAMILY PROTEIN"/>
    <property type="match status" value="1"/>
</dbReference>
<comment type="caution">
    <text evidence="2">The sequence shown here is derived from an EMBL/GenBank/DDBJ whole genome shotgun (WGS) entry which is preliminary data.</text>
</comment>
<accession>A0ABC8TM41</accession>
<dbReference type="AlphaFoldDB" id="A0ABC8TM41"/>
<evidence type="ECO:0000313" key="2">
    <source>
        <dbReference type="EMBL" id="CAK9168418.1"/>
    </source>
</evidence>
<dbReference type="InterPro" id="IPR036291">
    <property type="entry name" value="NAD(P)-bd_dom_sf"/>
</dbReference>
<proteinExistence type="predicted"/>
<keyword evidence="3" id="KW-1185">Reference proteome</keyword>
<reference evidence="2 3" key="1">
    <citation type="submission" date="2024-02" db="EMBL/GenBank/DDBJ databases">
        <authorList>
            <person name="Vignale AGUSTIN F."/>
            <person name="Sosa J E."/>
            <person name="Modenutti C."/>
        </authorList>
    </citation>
    <scope>NUCLEOTIDE SEQUENCE [LARGE SCALE GENOMIC DNA]</scope>
</reference>